<dbReference type="Proteomes" id="UP000255417">
    <property type="component" value="Unassembled WGS sequence"/>
</dbReference>
<evidence type="ECO:0000313" key="1">
    <source>
        <dbReference type="EMBL" id="SUB59001.1"/>
    </source>
</evidence>
<dbReference type="EMBL" id="UGTA01000005">
    <property type="protein sequence ID" value="SUB76461.1"/>
    <property type="molecule type" value="Genomic_DNA"/>
</dbReference>
<reference evidence="1 3" key="1">
    <citation type="submission" date="2018-06" db="EMBL/GenBank/DDBJ databases">
        <authorList>
            <consortium name="Pathogen Informatics"/>
            <person name="Doyle S."/>
        </authorList>
    </citation>
    <scope>NUCLEOTIDE SEQUENCE [LARGE SCALE GENOMIC DNA]</scope>
    <source>
        <strain evidence="1 3">NCTC12872</strain>
    </source>
</reference>
<dbReference type="InterPro" id="IPR021130">
    <property type="entry name" value="PRib-ATP_PPHydrolase-like"/>
</dbReference>
<keyword evidence="1" id="KW-0378">Hydrolase</keyword>
<gene>
    <name evidence="1" type="ORF">NCTC12872_00973</name>
    <name evidence="2" type="ORF">NCTC12872_02092</name>
</gene>
<dbReference type="SUPFAM" id="SSF101386">
    <property type="entry name" value="all-alpha NTP pyrophosphatases"/>
    <property type="match status" value="1"/>
</dbReference>
<dbReference type="CDD" id="cd11530">
    <property type="entry name" value="NTP-PPase_DR2231_like"/>
    <property type="match status" value="1"/>
</dbReference>
<proteinExistence type="predicted"/>
<dbReference type="EMBL" id="UGTA01000001">
    <property type="protein sequence ID" value="SUB59001.1"/>
    <property type="molecule type" value="Genomic_DNA"/>
</dbReference>
<dbReference type="AlphaFoldDB" id="A0A379C9R2"/>
<dbReference type="Pfam" id="PF01503">
    <property type="entry name" value="PRA-PH"/>
    <property type="match status" value="1"/>
</dbReference>
<keyword evidence="3" id="KW-1185">Reference proteome</keyword>
<protein>
    <submittedName>
        <fullName evidence="1">Phosphoribosyl-ATP pyrophosphohydrolase</fullName>
    </submittedName>
</protein>
<dbReference type="GO" id="GO:0016787">
    <property type="term" value="F:hydrolase activity"/>
    <property type="evidence" value="ECO:0007669"/>
    <property type="project" value="UniProtKB-KW"/>
</dbReference>
<evidence type="ECO:0000313" key="2">
    <source>
        <dbReference type="EMBL" id="SUB76461.1"/>
    </source>
</evidence>
<accession>A0A379C9R2</accession>
<dbReference type="InterPro" id="IPR023292">
    <property type="entry name" value="NTP_PyroPHydrolase-like_dom_sf"/>
</dbReference>
<sequence length="113" mass="12979">MKRTLEWFEVALSHKVSNKECIDVQYKCIAEEFLELQDAINSDNEVEQLDAICDIIVSCIGYAYLNSWDVISAIEEVNKSNFSKFENNKAVFNEGGKITKGKYFTPPKLEKFI</sequence>
<organism evidence="1 3">
    <name type="scientific">Phocoenobacter uteri</name>
    <dbReference type="NCBI Taxonomy" id="146806"/>
    <lineage>
        <taxon>Bacteria</taxon>
        <taxon>Pseudomonadati</taxon>
        <taxon>Pseudomonadota</taxon>
        <taxon>Gammaproteobacteria</taxon>
        <taxon>Pasteurellales</taxon>
        <taxon>Pasteurellaceae</taxon>
        <taxon>Phocoenobacter</taxon>
    </lineage>
</organism>
<name>A0A379C9R2_9PAST</name>
<dbReference type="RefSeq" id="WP_115315499.1">
    <property type="nucleotide sequence ID" value="NZ_LWIF01000001.1"/>
</dbReference>
<evidence type="ECO:0000313" key="3">
    <source>
        <dbReference type="Proteomes" id="UP000255417"/>
    </source>
</evidence>
<dbReference type="InterPro" id="IPR033653">
    <property type="entry name" value="NTP-PPase_DR2231-like"/>
</dbReference>
<dbReference type="Gene3D" id="1.10.3420.10">
    <property type="entry name" value="putative ntp pyrophosphohydrolase like domain"/>
    <property type="match status" value="1"/>
</dbReference>